<dbReference type="AlphaFoldDB" id="A0A0B8T4D0"/>
<reference evidence="4" key="1">
    <citation type="submission" date="2014-04" db="EMBL/GenBank/DDBJ databases">
        <title>Whole-Genome optical mapping and complete genome sequence of Sphingobacterium deserti sp. nov., a new spaces isolated from desert in the west of China.</title>
        <authorList>
            <person name="Teng C."/>
            <person name="Zhou Z."/>
            <person name="Li X."/>
            <person name="Chen M."/>
            <person name="Lin M."/>
            <person name="Wang L."/>
            <person name="Su S."/>
            <person name="Zhang C."/>
            <person name="Zhang W."/>
        </authorList>
    </citation>
    <scope>NUCLEOTIDE SEQUENCE [LARGE SCALE GENOMIC DNA]</scope>
    <source>
        <strain evidence="4">ACCC05744</strain>
    </source>
</reference>
<evidence type="ECO:0000259" key="2">
    <source>
        <dbReference type="Pfam" id="PF08241"/>
    </source>
</evidence>
<dbReference type="InterPro" id="IPR013216">
    <property type="entry name" value="Methyltransf_11"/>
</dbReference>
<feature type="transmembrane region" description="Helical" evidence="1">
    <location>
        <begin position="21"/>
        <end position="39"/>
    </location>
</feature>
<evidence type="ECO:0000313" key="4">
    <source>
        <dbReference type="Proteomes" id="UP000031802"/>
    </source>
</evidence>
<keyword evidence="1" id="KW-0812">Transmembrane</keyword>
<dbReference type="STRING" id="1229276.DI53_1492"/>
<dbReference type="Gene3D" id="3.40.50.150">
    <property type="entry name" value="Vaccinia Virus protein VP39"/>
    <property type="match status" value="1"/>
</dbReference>
<protein>
    <recommendedName>
        <fullName evidence="2">Methyltransferase type 11 domain-containing protein</fullName>
    </recommendedName>
</protein>
<feature type="domain" description="Methyltransferase type 11" evidence="2">
    <location>
        <begin position="126"/>
        <end position="192"/>
    </location>
</feature>
<evidence type="ECO:0000256" key="1">
    <source>
        <dbReference type="SAM" id="Phobius"/>
    </source>
</evidence>
<dbReference type="SUPFAM" id="SSF53335">
    <property type="entry name" value="S-adenosyl-L-methionine-dependent methyltransferases"/>
    <property type="match status" value="1"/>
</dbReference>
<gene>
    <name evidence="3" type="ORF">DI53_1492</name>
</gene>
<feature type="transmembrane region" description="Helical" evidence="1">
    <location>
        <begin position="45"/>
        <end position="69"/>
    </location>
</feature>
<evidence type="ECO:0000313" key="3">
    <source>
        <dbReference type="EMBL" id="KGE14463.1"/>
    </source>
</evidence>
<name>A0A0B8T4D0_9SPHI</name>
<dbReference type="PATRIC" id="fig|1229276.3.peg.1543"/>
<dbReference type="OrthoDB" id="9810615at2"/>
<accession>A0A0B8T4D0</accession>
<proteinExistence type="predicted"/>
<keyword evidence="4" id="KW-1185">Reference proteome</keyword>
<reference evidence="3 4" key="2">
    <citation type="journal article" date="2015" name="PLoS ONE">
        <title>Whole-Genome Optical Mapping and Finished Genome Sequence of Sphingobacterium deserti sp. nov., a New Species Isolated from the Western Desert of China.</title>
        <authorList>
            <person name="Teng C."/>
            <person name="Zhou Z."/>
            <person name="Molnar I."/>
            <person name="Li X."/>
            <person name="Tang R."/>
            <person name="Chen M."/>
            <person name="Wang L."/>
            <person name="Su S."/>
            <person name="Zhang W."/>
            <person name="Lin M."/>
        </authorList>
    </citation>
    <scope>NUCLEOTIDE SEQUENCE [LARGE SCALE GENOMIC DNA]</scope>
    <source>
        <strain evidence="4">ACCC05744</strain>
    </source>
</reference>
<dbReference type="Proteomes" id="UP000031802">
    <property type="component" value="Unassembled WGS sequence"/>
</dbReference>
<dbReference type="eggNOG" id="COG2226">
    <property type="taxonomic scope" value="Bacteria"/>
</dbReference>
<comment type="caution">
    <text evidence="3">The sequence shown here is derived from an EMBL/GenBank/DDBJ whole genome shotgun (WGS) entry which is preliminary data.</text>
</comment>
<dbReference type="GO" id="GO:0008757">
    <property type="term" value="F:S-adenosylmethionine-dependent methyltransferase activity"/>
    <property type="evidence" value="ECO:0007669"/>
    <property type="project" value="InterPro"/>
</dbReference>
<dbReference type="EMBL" id="JJMU01000024">
    <property type="protein sequence ID" value="KGE14463.1"/>
    <property type="molecule type" value="Genomic_DNA"/>
</dbReference>
<keyword evidence="1" id="KW-1133">Transmembrane helix</keyword>
<dbReference type="Pfam" id="PF08241">
    <property type="entry name" value="Methyltransf_11"/>
    <property type="match status" value="1"/>
</dbReference>
<dbReference type="RefSeq" id="WP_037497215.1">
    <property type="nucleotide sequence ID" value="NZ_JJMU01000024.1"/>
</dbReference>
<dbReference type="InterPro" id="IPR029063">
    <property type="entry name" value="SAM-dependent_MTases_sf"/>
</dbReference>
<organism evidence="3 4">
    <name type="scientific">Sphingobacterium deserti</name>
    <dbReference type="NCBI Taxonomy" id="1229276"/>
    <lineage>
        <taxon>Bacteria</taxon>
        <taxon>Pseudomonadati</taxon>
        <taxon>Bacteroidota</taxon>
        <taxon>Sphingobacteriia</taxon>
        <taxon>Sphingobacteriales</taxon>
        <taxon>Sphingobacteriaceae</taxon>
        <taxon>Sphingobacterium</taxon>
    </lineage>
</organism>
<keyword evidence="1" id="KW-0472">Membrane</keyword>
<sequence>MEIKRQTGQGLIAIIRFNWPFYAVACVSLLAAVILLFYSSFPYPILLTIFILILSYALSASLLISFYIYDLSELYQLRWLHDKGQQRVLTVNAGFDETSNMIRRKLPNTKLVICDFYNPKKHTEPSIRRARNAFPPDPESLSIETQSLPFGSESFDEAYAILSAHEVRNEAERIRFFQELNRVTKTSGKIYINEHLCDWKNFLAYTIGVFHFHSRQTWLRTFSEAGLHVEAEIKVTPFLTTFVVRGDGNTH</sequence>